<keyword evidence="3 5" id="KW-1133">Transmembrane helix</keyword>
<feature type="domain" description="ABC-2 type transporter transmembrane" evidence="6">
    <location>
        <begin position="18"/>
        <end position="363"/>
    </location>
</feature>
<feature type="transmembrane region" description="Helical" evidence="5">
    <location>
        <begin position="12"/>
        <end position="33"/>
    </location>
</feature>
<reference evidence="8" key="1">
    <citation type="journal article" date="2019" name="Int. J. Syst. Evol. Microbiol.">
        <title>The Global Catalogue of Microorganisms (GCM) 10K type strain sequencing project: providing services to taxonomists for standard genome sequencing and annotation.</title>
        <authorList>
            <consortium name="The Broad Institute Genomics Platform"/>
            <consortium name="The Broad Institute Genome Sequencing Center for Infectious Disease"/>
            <person name="Wu L."/>
            <person name="Ma J."/>
        </authorList>
    </citation>
    <scope>NUCLEOTIDE SEQUENCE [LARGE SCALE GENOMIC DNA]</scope>
    <source>
        <strain evidence="8">CGMCC 1.13574</strain>
    </source>
</reference>
<evidence type="ECO:0000256" key="5">
    <source>
        <dbReference type="SAM" id="Phobius"/>
    </source>
</evidence>
<evidence type="ECO:0000256" key="2">
    <source>
        <dbReference type="ARBA" id="ARBA00022692"/>
    </source>
</evidence>
<dbReference type="PANTHER" id="PTHR43077">
    <property type="entry name" value="TRANSPORT PERMEASE YVFS-RELATED"/>
    <property type="match status" value="1"/>
</dbReference>
<dbReference type="Gene3D" id="3.40.1710.10">
    <property type="entry name" value="abc type-2 transporter like domain"/>
    <property type="match status" value="1"/>
</dbReference>
<sequence length="386" mass="42002">MVRTLGYFFKQKTTIIGLITMLFFQLIFAVVWMNGYDNVTDRIDRLKIGIVSEDAQVGREIATNLLQTLPFQTEELSTLEAAKERLNDRELQAVIYLPADFSAKLQQPGQQTELEVLVNESNPMMVKSVGQQVLGEVTKNVNEQVTKSSIVAALGGMRVPTEQATQVAEGVTGRVVGTYTALNSITNFSLQMVPMMVVLASYVGSMLLSMQLTASDLLLKGKANRWMRFGARQIINLGAAVLVGLVATLILYLFDVEPAAGYLQLSGFLMLSLFAFLSFAQTFLFLFGQAGMLFNIIALSLQLASSGTMLPRELLSDTFYAIGNYLPATYAVLGDSNLLFGGTGTAGAVTGLLWITLAALLIAMLGVLIHRDRAPVHQQKVVGAHE</sequence>
<dbReference type="PANTHER" id="PTHR43077:SF5">
    <property type="entry name" value="PHAGE INFECTION PROTEIN"/>
    <property type="match status" value="1"/>
</dbReference>
<feature type="transmembrane region" description="Helical" evidence="5">
    <location>
        <begin position="346"/>
        <end position="369"/>
    </location>
</feature>
<comment type="caution">
    <text evidence="7">The sequence shown here is derived from an EMBL/GenBank/DDBJ whole genome shotgun (WGS) entry which is preliminary data.</text>
</comment>
<organism evidence="7 8">
    <name type="scientific">Tumebacillus lipolyticus</name>
    <dbReference type="NCBI Taxonomy" id="1280370"/>
    <lineage>
        <taxon>Bacteria</taxon>
        <taxon>Bacillati</taxon>
        <taxon>Bacillota</taxon>
        <taxon>Bacilli</taxon>
        <taxon>Bacillales</taxon>
        <taxon>Alicyclobacillaceae</taxon>
        <taxon>Tumebacillus</taxon>
    </lineage>
</organism>
<evidence type="ECO:0000313" key="7">
    <source>
        <dbReference type="EMBL" id="MFD2169515.1"/>
    </source>
</evidence>
<dbReference type="InterPro" id="IPR013525">
    <property type="entry name" value="ABC2_TM"/>
</dbReference>
<dbReference type="InterPro" id="IPR051328">
    <property type="entry name" value="T7SS_ABC-Transporter"/>
</dbReference>
<keyword evidence="8" id="KW-1185">Reference proteome</keyword>
<dbReference type="Proteomes" id="UP001597343">
    <property type="component" value="Unassembled WGS sequence"/>
</dbReference>
<feature type="transmembrane region" description="Helical" evidence="5">
    <location>
        <begin position="234"/>
        <end position="254"/>
    </location>
</feature>
<comment type="subcellular location">
    <subcellularLocation>
        <location evidence="1">Membrane</location>
        <topology evidence="1">Multi-pass membrane protein</topology>
    </subcellularLocation>
</comment>
<feature type="transmembrane region" description="Helical" evidence="5">
    <location>
        <begin position="192"/>
        <end position="213"/>
    </location>
</feature>
<protein>
    <submittedName>
        <fullName evidence="7">YhgE/Pip domain-containing protein</fullName>
    </submittedName>
</protein>
<evidence type="ECO:0000256" key="1">
    <source>
        <dbReference type="ARBA" id="ARBA00004141"/>
    </source>
</evidence>
<name>A0ABW4ZV83_9BACL</name>
<evidence type="ECO:0000313" key="8">
    <source>
        <dbReference type="Proteomes" id="UP001597343"/>
    </source>
</evidence>
<feature type="transmembrane region" description="Helical" evidence="5">
    <location>
        <begin position="284"/>
        <end position="304"/>
    </location>
</feature>
<dbReference type="Pfam" id="PF12698">
    <property type="entry name" value="ABC2_membrane_3"/>
    <property type="match status" value="1"/>
</dbReference>
<feature type="transmembrane region" description="Helical" evidence="5">
    <location>
        <begin position="260"/>
        <end position="277"/>
    </location>
</feature>
<gene>
    <name evidence="7" type="ORF">ACFSOY_05865</name>
</gene>
<dbReference type="RefSeq" id="WP_386044728.1">
    <property type="nucleotide sequence ID" value="NZ_JBHUIO010000005.1"/>
</dbReference>
<keyword evidence="2 5" id="KW-0812">Transmembrane</keyword>
<dbReference type="EMBL" id="JBHUIO010000005">
    <property type="protein sequence ID" value="MFD2169515.1"/>
    <property type="molecule type" value="Genomic_DNA"/>
</dbReference>
<accession>A0ABW4ZV83</accession>
<evidence type="ECO:0000259" key="6">
    <source>
        <dbReference type="Pfam" id="PF12698"/>
    </source>
</evidence>
<proteinExistence type="predicted"/>
<evidence type="ECO:0000256" key="4">
    <source>
        <dbReference type="ARBA" id="ARBA00023136"/>
    </source>
</evidence>
<evidence type="ECO:0000256" key="3">
    <source>
        <dbReference type="ARBA" id="ARBA00022989"/>
    </source>
</evidence>
<keyword evidence="4 5" id="KW-0472">Membrane</keyword>